<gene>
    <name evidence="2" type="ORF">WN944_025545</name>
</gene>
<evidence type="ECO:0000256" key="1">
    <source>
        <dbReference type="SAM" id="MobiDB-lite"/>
    </source>
</evidence>
<evidence type="ECO:0000313" key="2">
    <source>
        <dbReference type="EMBL" id="KAK9182401.1"/>
    </source>
</evidence>
<comment type="caution">
    <text evidence="2">The sequence shown here is derived from an EMBL/GenBank/DDBJ whole genome shotgun (WGS) entry which is preliminary data.</text>
</comment>
<evidence type="ECO:0000313" key="3">
    <source>
        <dbReference type="Proteomes" id="UP001428341"/>
    </source>
</evidence>
<proteinExistence type="predicted"/>
<organism evidence="2 3">
    <name type="scientific">Citrus x changshan-huyou</name>
    <dbReference type="NCBI Taxonomy" id="2935761"/>
    <lineage>
        <taxon>Eukaryota</taxon>
        <taxon>Viridiplantae</taxon>
        <taxon>Streptophyta</taxon>
        <taxon>Embryophyta</taxon>
        <taxon>Tracheophyta</taxon>
        <taxon>Spermatophyta</taxon>
        <taxon>Magnoliopsida</taxon>
        <taxon>eudicotyledons</taxon>
        <taxon>Gunneridae</taxon>
        <taxon>Pentapetalae</taxon>
        <taxon>rosids</taxon>
        <taxon>malvids</taxon>
        <taxon>Sapindales</taxon>
        <taxon>Rutaceae</taxon>
        <taxon>Aurantioideae</taxon>
        <taxon>Citrus</taxon>
    </lineage>
</organism>
<sequence>MEDPSWQEQSPRVLNVLETLKQASVEKSTSKCTLVPTWSSSTHLPLKLRLSLRLNMMPSSPRTIFPYSRSTPRRPQNPCPNLHR</sequence>
<feature type="region of interest" description="Disordered" evidence="1">
    <location>
        <begin position="61"/>
        <end position="84"/>
    </location>
</feature>
<keyword evidence="3" id="KW-1185">Reference proteome</keyword>
<reference evidence="2 3" key="1">
    <citation type="submission" date="2024-05" db="EMBL/GenBank/DDBJ databases">
        <title>Haplotype-resolved chromosome-level genome assembly of Huyou (Citrus changshanensis).</title>
        <authorList>
            <person name="Miao C."/>
            <person name="Chen W."/>
            <person name="Wu Y."/>
            <person name="Wang L."/>
            <person name="Zhao S."/>
            <person name="Grierson D."/>
            <person name="Xu C."/>
            <person name="Chen K."/>
        </authorList>
    </citation>
    <scope>NUCLEOTIDE SEQUENCE [LARGE SCALE GENOMIC DNA]</scope>
    <source>
        <strain evidence="2">01-14</strain>
        <tissue evidence="2">Leaf</tissue>
    </source>
</reference>
<dbReference type="EMBL" id="JBCGBO010000024">
    <property type="protein sequence ID" value="KAK9182401.1"/>
    <property type="molecule type" value="Genomic_DNA"/>
</dbReference>
<feature type="compositionally biased region" description="Polar residues" evidence="1">
    <location>
        <begin position="61"/>
        <end position="74"/>
    </location>
</feature>
<name>A0AAP0LQK3_9ROSI</name>
<accession>A0AAP0LQK3</accession>
<dbReference type="Proteomes" id="UP001428341">
    <property type="component" value="Unassembled WGS sequence"/>
</dbReference>
<dbReference type="AlphaFoldDB" id="A0AAP0LQK3"/>
<protein>
    <submittedName>
        <fullName evidence="2">Uncharacterized protein</fullName>
    </submittedName>
</protein>